<evidence type="ECO:0000256" key="3">
    <source>
        <dbReference type="PROSITE-ProRule" id="PRU00339"/>
    </source>
</evidence>
<evidence type="ECO:0000256" key="4">
    <source>
        <dbReference type="SAM" id="Phobius"/>
    </source>
</evidence>
<evidence type="ECO:0000256" key="1">
    <source>
        <dbReference type="ARBA" id="ARBA00022737"/>
    </source>
</evidence>
<dbReference type="PROSITE" id="PS50293">
    <property type="entry name" value="TPR_REGION"/>
    <property type="match status" value="1"/>
</dbReference>
<sequence>MNVKINPLPKKAISHSFSLAILAAILVTIYSNSLHVQWQFDDEPNILRNQALHLDSLSVETMYHSLFANKGRGDKLFRPLPNLTFALNWYMGKQDPFGYHVVNMVLHITTAWALYLMCHAILSQGQPKKTEAENGRRIIALLAALLWASNPIQTQAVTYVVQRMAIMAALFYLLGMLCYLKARTTHVACKRWLFFSMGFACFLFGLGSKENAVLLPFSLLLLEWIVLQKARIGFIRKHQAWVGLVGGVLVLSMALFFAEGTFLDYIRGKYASRPFTMEERLLTQPRIVLHYLSQIVVPLPQRLSIAHDVALSDSIWNPWQTLPAMLIVFSSIAAALLFSRRMPLVSLAALFFFVNHAVESSIWPLELVYEHRNYLPSLFLFLPFSAGIYGWIKRLRHRNNWLPATITIALALLVVFFCAGTYHRNKAWATEVTLWEDAVHKAPLNYRANFRFALSLAWSDQPTEAQYNQALEAFNRCLTLTSQNVRESRLNRANIKGNIGSIHFRKGEYQTAVAHFQDALELYPGFGRIRYDMIQAMLKSGKIEEARVQSDILVDQYPGNPDYRRLRDVARFWKNKENHVN</sequence>
<feature type="transmembrane region" description="Helical" evidence="4">
    <location>
        <begin position="12"/>
        <end position="31"/>
    </location>
</feature>
<dbReference type="Proteomes" id="UP000427906">
    <property type="component" value="Chromosome"/>
</dbReference>
<dbReference type="SMART" id="SM00028">
    <property type="entry name" value="TPR"/>
    <property type="match status" value="1"/>
</dbReference>
<feature type="transmembrane region" description="Helical" evidence="4">
    <location>
        <begin position="374"/>
        <end position="392"/>
    </location>
</feature>
<keyword evidence="2 3" id="KW-0802">TPR repeat</keyword>
<keyword evidence="6" id="KW-1185">Reference proteome</keyword>
<dbReference type="KEGG" id="dalk:DSCA_11550"/>
<dbReference type="SUPFAM" id="SSF48452">
    <property type="entry name" value="TPR-like"/>
    <property type="match status" value="1"/>
</dbReference>
<dbReference type="PROSITE" id="PS50005">
    <property type="entry name" value="TPR"/>
    <property type="match status" value="1"/>
</dbReference>
<dbReference type="PANTHER" id="PTHR44227:SF3">
    <property type="entry name" value="PROTEIN O-MANNOSYL-TRANSFERASE TMTC4"/>
    <property type="match status" value="1"/>
</dbReference>
<evidence type="ECO:0000313" key="6">
    <source>
        <dbReference type="Proteomes" id="UP000427906"/>
    </source>
</evidence>
<dbReference type="AlphaFoldDB" id="A0A5K7YFH6"/>
<keyword evidence="1" id="KW-0677">Repeat</keyword>
<feature type="repeat" description="TPR" evidence="3">
    <location>
        <begin position="493"/>
        <end position="526"/>
    </location>
</feature>
<keyword evidence="4" id="KW-0472">Membrane</keyword>
<accession>A0A5K7YFH6</accession>
<feature type="transmembrane region" description="Helical" evidence="4">
    <location>
        <begin position="160"/>
        <end position="180"/>
    </location>
</feature>
<proteinExistence type="predicted"/>
<evidence type="ECO:0000313" key="5">
    <source>
        <dbReference type="EMBL" id="BBO67225.1"/>
    </source>
</evidence>
<feature type="transmembrane region" description="Helical" evidence="4">
    <location>
        <begin position="97"/>
        <end position="117"/>
    </location>
</feature>
<keyword evidence="4" id="KW-1133">Transmembrane helix</keyword>
<feature type="transmembrane region" description="Helical" evidence="4">
    <location>
        <begin position="138"/>
        <end position="154"/>
    </location>
</feature>
<feature type="transmembrane region" description="Helical" evidence="4">
    <location>
        <begin position="240"/>
        <end position="258"/>
    </location>
</feature>
<dbReference type="RefSeq" id="WP_167527625.1">
    <property type="nucleotide sequence ID" value="NZ_AP021874.1"/>
</dbReference>
<organism evidence="5 6">
    <name type="scientific">Desulfosarcina alkanivorans</name>
    <dbReference type="NCBI Taxonomy" id="571177"/>
    <lineage>
        <taxon>Bacteria</taxon>
        <taxon>Pseudomonadati</taxon>
        <taxon>Thermodesulfobacteriota</taxon>
        <taxon>Desulfobacteria</taxon>
        <taxon>Desulfobacterales</taxon>
        <taxon>Desulfosarcinaceae</taxon>
        <taxon>Desulfosarcina</taxon>
    </lineage>
</organism>
<reference evidence="5 6" key="1">
    <citation type="submission" date="2019-11" db="EMBL/GenBank/DDBJ databases">
        <title>Comparative genomics of hydrocarbon-degrading Desulfosarcina strains.</title>
        <authorList>
            <person name="Watanabe M."/>
            <person name="Kojima H."/>
            <person name="Fukui M."/>
        </authorList>
    </citation>
    <scope>NUCLEOTIDE SEQUENCE [LARGE SCALE GENOMIC DNA]</scope>
    <source>
        <strain evidence="5 6">PL12</strain>
    </source>
</reference>
<feature type="transmembrane region" description="Helical" evidence="4">
    <location>
        <begin position="213"/>
        <end position="228"/>
    </location>
</feature>
<dbReference type="PANTHER" id="PTHR44227">
    <property type="match status" value="1"/>
</dbReference>
<dbReference type="InterPro" id="IPR052346">
    <property type="entry name" value="O-mannosyl-transferase_TMTC"/>
</dbReference>
<dbReference type="Gene3D" id="1.25.40.10">
    <property type="entry name" value="Tetratricopeptide repeat domain"/>
    <property type="match status" value="1"/>
</dbReference>
<feature type="transmembrane region" description="Helical" evidence="4">
    <location>
        <begin position="401"/>
        <end position="422"/>
    </location>
</feature>
<feature type="transmembrane region" description="Helical" evidence="4">
    <location>
        <begin position="192"/>
        <end position="207"/>
    </location>
</feature>
<keyword evidence="4" id="KW-0812">Transmembrane</keyword>
<dbReference type="EMBL" id="AP021874">
    <property type="protein sequence ID" value="BBO67225.1"/>
    <property type="molecule type" value="Genomic_DNA"/>
</dbReference>
<feature type="transmembrane region" description="Helical" evidence="4">
    <location>
        <begin position="344"/>
        <end position="362"/>
    </location>
</feature>
<dbReference type="InterPro" id="IPR011990">
    <property type="entry name" value="TPR-like_helical_dom_sf"/>
</dbReference>
<evidence type="ECO:0000256" key="2">
    <source>
        <dbReference type="ARBA" id="ARBA00022803"/>
    </source>
</evidence>
<name>A0A5K7YFH6_9BACT</name>
<protein>
    <submittedName>
        <fullName evidence="5">Membrane protein</fullName>
    </submittedName>
</protein>
<feature type="transmembrane region" description="Helical" evidence="4">
    <location>
        <begin position="319"/>
        <end position="337"/>
    </location>
</feature>
<gene>
    <name evidence="5" type="ORF">DSCA_11550</name>
</gene>
<dbReference type="Pfam" id="PF14559">
    <property type="entry name" value="TPR_19"/>
    <property type="match status" value="1"/>
</dbReference>
<dbReference type="InterPro" id="IPR019734">
    <property type="entry name" value="TPR_rpt"/>
</dbReference>